<feature type="disulfide bond" evidence="5">
    <location>
        <begin position="122"/>
        <end position="134"/>
    </location>
</feature>
<gene>
    <name evidence="8" type="ORF">FALBO_7137</name>
</gene>
<keyword evidence="4 5" id="KW-1015">Disulfide bond</keyword>
<dbReference type="AlphaFoldDB" id="A0A8H4LDK2"/>
<evidence type="ECO:0000256" key="6">
    <source>
        <dbReference type="SAM" id="SignalP"/>
    </source>
</evidence>
<dbReference type="InterPro" id="IPR032382">
    <property type="entry name" value="AltA1"/>
</dbReference>
<evidence type="ECO:0000256" key="3">
    <source>
        <dbReference type="ARBA" id="ARBA00022729"/>
    </source>
</evidence>
<proteinExistence type="predicted"/>
<evidence type="ECO:0000256" key="4">
    <source>
        <dbReference type="ARBA" id="ARBA00023157"/>
    </source>
</evidence>
<reference evidence="8 9" key="1">
    <citation type="submission" date="2020-01" db="EMBL/GenBank/DDBJ databases">
        <title>Identification and distribution of gene clusters putatively required for synthesis of sphingolipid metabolism inhibitors in phylogenetically diverse species of the filamentous fungus Fusarium.</title>
        <authorList>
            <person name="Kim H.-S."/>
            <person name="Busman M."/>
            <person name="Brown D.W."/>
            <person name="Divon H."/>
            <person name="Uhlig S."/>
            <person name="Proctor R.H."/>
        </authorList>
    </citation>
    <scope>NUCLEOTIDE SEQUENCE [LARGE SCALE GENOMIC DNA]</scope>
    <source>
        <strain evidence="8 9">NRRL 20459</strain>
    </source>
</reference>
<evidence type="ECO:0000256" key="5">
    <source>
        <dbReference type="PROSITE-ProRule" id="PRU01243"/>
    </source>
</evidence>
<dbReference type="EMBL" id="JAADYS010000942">
    <property type="protein sequence ID" value="KAF4466009.1"/>
    <property type="molecule type" value="Genomic_DNA"/>
</dbReference>
<comment type="subcellular location">
    <subcellularLocation>
        <location evidence="1">Secreted</location>
    </subcellularLocation>
</comment>
<evidence type="ECO:0000259" key="7">
    <source>
        <dbReference type="PROSITE" id="PS51895"/>
    </source>
</evidence>
<protein>
    <submittedName>
        <fullName evidence="8">Major allergen alt</fullName>
    </submittedName>
</protein>
<name>A0A8H4LDK2_9HYPO</name>
<feature type="signal peptide" evidence="6">
    <location>
        <begin position="1"/>
        <end position="18"/>
    </location>
</feature>
<accession>A0A8H4LDK2</accession>
<feature type="disulfide bond" evidence="5">
    <location>
        <begin position="63"/>
        <end position="78"/>
    </location>
</feature>
<feature type="chain" id="PRO_5034377941" evidence="6">
    <location>
        <begin position="19"/>
        <end position="147"/>
    </location>
</feature>
<dbReference type="PROSITE" id="PS51895">
    <property type="entry name" value="AA1"/>
    <property type="match status" value="1"/>
</dbReference>
<keyword evidence="9" id="KW-1185">Reference proteome</keyword>
<evidence type="ECO:0000313" key="9">
    <source>
        <dbReference type="Proteomes" id="UP000554235"/>
    </source>
</evidence>
<dbReference type="GO" id="GO:0005576">
    <property type="term" value="C:extracellular region"/>
    <property type="evidence" value="ECO:0007669"/>
    <property type="project" value="UniProtKB-SubCell"/>
</dbReference>
<comment type="caution">
    <text evidence="8">The sequence shown here is derived from an EMBL/GenBank/DDBJ whole genome shotgun (WGS) entry which is preliminary data.</text>
</comment>
<organism evidence="8 9">
    <name type="scientific">Fusarium albosuccineum</name>
    <dbReference type="NCBI Taxonomy" id="1237068"/>
    <lineage>
        <taxon>Eukaryota</taxon>
        <taxon>Fungi</taxon>
        <taxon>Dikarya</taxon>
        <taxon>Ascomycota</taxon>
        <taxon>Pezizomycotina</taxon>
        <taxon>Sordariomycetes</taxon>
        <taxon>Hypocreomycetidae</taxon>
        <taxon>Hypocreales</taxon>
        <taxon>Nectriaceae</taxon>
        <taxon>Fusarium</taxon>
        <taxon>Fusarium decemcellulare species complex</taxon>
    </lineage>
</organism>
<evidence type="ECO:0000256" key="1">
    <source>
        <dbReference type="ARBA" id="ARBA00004613"/>
    </source>
</evidence>
<keyword evidence="3 6" id="KW-0732">Signal</keyword>
<evidence type="ECO:0000313" key="8">
    <source>
        <dbReference type="EMBL" id="KAF4466009.1"/>
    </source>
</evidence>
<dbReference type="Proteomes" id="UP000554235">
    <property type="component" value="Unassembled WGS sequence"/>
</dbReference>
<evidence type="ECO:0000256" key="2">
    <source>
        <dbReference type="ARBA" id="ARBA00022525"/>
    </source>
</evidence>
<sequence>MRAFVISLLASMPLAVSSHVLKRELTETISINGLTVHKTVASGTTIQSVSFQLSGEVATDLLCENSNPQFPPTTLSACAGSPYSFGLFPVNSDDSEFRLGIRREVGGEFVELVGAGNVPVACSAGDEGSSDYVCTQASTTSIFISSN</sequence>
<dbReference type="Gene3D" id="2.40.350.20">
    <property type="match status" value="1"/>
</dbReference>
<dbReference type="Pfam" id="PF16541">
    <property type="entry name" value="AltA1"/>
    <property type="match status" value="1"/>
</dbReference>
<keyword evidence="2" id="KW-0964">Secreted</keyword>
<dbReference type="OrthoDB" id="3928926at2759"/>
<feature type="domain" description="AA1-like" evidence="7">
    <location>
        <begin position="24"/>
        <end position="147"/>
    </location>
</feature>